<dbReference type="Proteomes" id="UP000824258">
    <property type="component" value="Unassembled WGS sequence"/>
</dbReference>
<organism evidence="1 2">
    <name type="scientific">Candidatus Avoscillospira stercoripullorum</name>
    <dbReference type="NCBI Taxonomy" id="2840709"/>
    <lineage>
        <taxon>Bacteria</taxon>
        <taxon>Bacillati</taxon>
        <taxon>Bacillota</taxon>
        <taxon>Clostridia</taxon>
        <taxon>Eubacteriales</taxon>
        <taxon>Oscillospiraceae</taxon>
        <taxon>Oscillospiraceae incertae sedis</taxon>
        <taxon>Candidatus Avoscillospira</taxon>
    </lineage>
</organism>
<proteinExistence type="predicted"/>
<protein>
    <submittedName>
        <fullName evidence="1">Uncharacterized protein</fullName>
    </submittedName>
</protein>
<dbReference type="AlphaFoldDB" id="A0A9D1D799"/>
<accession>A0A9D1D799</accession>
<reference evidence="1" key="2">
    <citation type="journal article" date="2021" name="PeerJ">
        <title>Extensive microbial diversity within the chicken gut microbiome revealed by metagenomics and culture.</title>
        <authorList>
            <person name="Gilroy R."/>
            <person name="Ravi A."/>
            <person name="Getino M."/>
            <person name="Pursley I."/>
            <person name="Horton D.L."/>
            <person name="Alikhan N.F."/>
            <person name="Baker D."/>
            <person name="Gharbi K."/>
            <person name="Hall N."/>
            <person name="Watson M."/>
            <person name="Adriaenssens E.M."/>
            <person name="Foster-Nyarko E."/>
            <person name="Jarju S."/>
            <person name="Secka A."/>
            <person name="Antonio M."/>
            <person name="Oren A."/>
            <person name="Chaudhuri R.R."/>
            <person name="La Ragione R."/>
            <person name="Hildebrand F."/>
            <person name="Pallen M.J."/>
        </authorList>
    </citation>
    <scope>NUCLEOTIDE SEQUENCE</scope>
    <source>
        <strain evidence="1">ChiHjej9B8-7071</strain>
    </source>
</reference>
<name>A0A9D1D799_9FIRM</name>
<evidence type="ECO:0000313" key="1">
    <source>
        <dbReference type="EMBL" id="HIR09413.1"/>
    </source>
</evidence>
<evidence type="ECO:0000313" key="2">
    <source>
        <dbReference type="Proteomes" id="UP000824258"/>
    </source>
</evidence>
<gene>
    <name evidence="1" type="ORF">IAA70_03300</name>
</gene>
<dbReference type="EMBL" id="DVGD01000096">
    <property type="protein sequence ID" value="HIR09413.1"/>
    <property type="molecule type" value="Genomic_DNA"/>
</dbReference>
<reference evidence="1" key="1">
    <citation type="submission" date="2020-10" db="EMBL/GenBank/DDBJ databases">
        <authorList>
            <person name="Gilroy R."/>
        </authorList>
    </citation>
    <scope>NUCLEOTIDE SEQUENCE</scope>
    <source>
        <strain evidence="1">ChiHjej9B8-7071</strain>
    </source>
</reference>
<sequence length="216" mass="23545">MVYRTESLNKESCEDFAAAFAQGAGVTFSDAYYYDDMTYFANHSSGDTLSVDYRDSSYTYRLGTPLAVSEGSEAELRGLLAQLGIAVPEGAAFSQEDPDMFQFTVDFLPVGDVIYGGELCCRVLDGLLGQVENHLLALTPQRGESLLPKAEAYDRMTSGVFDGAVTFASLQPLEATVTACTITYQSDTKGFYQPVYQFTVMKGDEPFAEVLIPALQ</sequence>
<comment type="caution">
    <text evidence="1">The sequence shown here is derived from an EMBL/GenBank/DDBJ whole genome shotgun (WGS) entry which is preliminary data.</text>
</comment>